<name>A0AAE1Y6Y4_9LAMI</name>
<keyword evidence="2" id="KW-1185">Reference proteome</keyword>
<dbReference type="EMBL" id="JACGWO010000006">
    <property type="protein sequence ID" value="KAK4424841.1"/>
    <property type="molecule type" value="Genomic_DNA"/>
</dbReference>
<protein>
    <submittedName>
        <fullName evidence="1">ATP synthase subunit b, chloroplastic</fullName>
    </submittedName>
</protein>
<feature type="non-terminal residue" evidence="1">
    <location>
        <position position="115"/>
    </location>
</feature>
<proteinExistence type="predicted"/>
<accession>A0AAE1Y6Y4</accession>
<dbReference type="AlphaFoldDB" id="A0AAE1Y6Y4"/>
<organism evidence="1 2">
    <name type="scientific">Sesamum alatum</name>
    <dbReference type="NCBI Taxonomy" id="300844"/>
    <lineage>
        <taxon>Eukaryota</taxon>
        <taxon>Viridiplantae</taxon>
        <taxon>Streptophyta</taxon>
        <taxon>Embryophyta</taxon>
        <taxon>Tracheophyta</taxon>
        <taxon>Spermatophyta</taxon>
        <taxon>Magnoliopsida</taxon>
        <taxon>eudicotyledons</taxon>
        <taxon>Gunneridae</taxon>
        <taxon>Pentapetalae</taxon>
        <taxon>asterids</taxon>
        <taxon>lamiids</taxon>
        <taxon>Lamiales</taxon>
        <taxon>Pedaliaceae</taxon>
        <taxon>Sesamum</taxon>
    </lineage>
</organism>
<reference evidence="1" key="1">
    <citation type="submission" date="2020-06" db="EMBL/GenBank/DDBJ databases">
        <authorList>
            <person name="Li T."/>
            <person name="Hu X."/>
            <person name="Zhang T."/>
            <person name="Song X."/>
            <person name="Zhang H."/>
            <person name="Dai N."/>
            <person name="Sheng W."/>
            <person name="Hou X."/>
            <person name="Wei L."/>
        </authorList>
    </citation>
    <scope>NUCLEOTIDE SEQUENCE</scope>
    <source>
        <strain evidence="1">3651</strain>
        <tissue evidence="1">Leaf</tissue>
    </source>
</reference>
<comment type="caution">
    <text evidence="1">The sequence shown here is derived from an EMBL/GenBank/DDBJ whole genome shotgun (WGS) entry which is preliminary data.</text>
</comment>
<dbReference type="Proteomes" id="UP001293254">
    <property type="component" value="Unassembled WGS sequence"/>
</dbReference>
<reference evidence="1" key="2">
    <citation type="journal article" date="2024" name="Plant">
        <title>Genomic evolution and insights into agronomic trait innovations of Sesamum species.</title>
        <authorList>
            <person name="Miao H."/>
            <person name="Wang L."/>
            <person name="Qu L."/>
            <person name="Liu H."/>
            <person name="Sun Y."/>
            <person name="Le M."/>
            <person name="Wang Q."/>
            <person name="Wei S."/>
            <person name="Zheng Y."/>
            <person name="Lin W."/>
            <person name="Duan Y."/>
            <person name="Cao H."/>
            <person name="Xiong S."/>
            <person name="Wang X."/>
            <person name="Wei L."/>
            <person name="Li C."/>
            <person name="Ma Q."/>
            <person name="Ju M."/>
            <person name="Zhao R."/>
            <person name="Li G."/>
            <person name="Mu C."/>
            <person name="Tian Q."/>
            <person name="Mei H."/>
            <person name="Zhang T."/>
            <person name="Gao T."/>
            <person name="Zhang H."/>
        </authorList>
    </citation>
    <scope>NUCLEOTIDE SEQUENCE</scope>
    <source>
        <strain evidence="1">3651</strain>
    </source>
</reference>
<evidence type="ECO:0000313" key="2">
    <source>
        <dbReference type="Proteomes" id="UP001293254"/>
    </source>
</evidence>
<sequence>MKNVTDSFVSLGHWPSAGSFGFNTDILATNSILLELEEYSLTVEWNKGFERGKGFAGTSALRVRFRWELLSLKKGLSPGYQARLACWERGSFRTTFGSQIASELYKKPFRLRLVR</sequence>
<gene>
    <name evidence="1" type="ORF">Salat_1677700</name>
</gene>
<evidence type="ECO:0000313" key="1">
    <source>
        <dbReference type="EMBL" id="KAK4424841.1"/>
    </source>
</evidence>